<keyword evidence="1" id="KW-0472">Membrane</keyword>
<feature type="transmembrane region" description="Helical" evidence="1">
    <location>
        <begin position="183"/>
        <end position="205"/>
    </location>
</feature>
<dbReference type="AlphaFoldDB" id="A0A3E4YFT8"/>
<feature type="transmembrane region" description="Helical" evidence="1">
    <location>
        <begin position="358"/>
        <end position="380"/>
    </location>
</feature>
<dbReference type="Proteomes" id="UP000260758">
    <property type="component" value="Unassembled WGS sequence"/>
</dbReference>
<feature type="transmembrane region" description="Helical" evidence="1">
    <location>
        <begin position="21"/>
        <end position="40"/>
    </location>
</feature>
<proteinExistence type="predicted"/>
<gene>
    <name evidence="2" type="ORF">DXB99_04500</name>
</gene>
<dbReference type="RefSeq" id="WP_117718474.1">
    <property type="nucleotide sequence ID" value="NZ_QSTP01000002.1"/>
</dbReference>
<keyword evidence="1" id="KW-1133">Transmembrane helix</keyword>
<evidence type="ECO:0000313" key="2">
    <source>
        <dbReference type="EMBL" id="RGM73381.1"/>
    </source>
</evidence>
<feature type="transmembrane region" description="Helical" evidence="1">
    <location>
        <begin position="112"/>
        <end position="135"/>
    </location>
</feature>
<sequence>MKSKTSFINKTMLQKNVKLYWPIWTLYTIVLLFNGPFSMWSRFKSAYFIYGTNWHKYMLDIMSPAISMEADMIFIFVMALVTGMAMFSYLYNSRACNMIHAMPVTRRQLFSTNVLTGLLFMWIPQIVKYIMSFVICISYGNTKVVHIGINLLATMGISFFMYSLVCLCAMITGQLVSVAVMYALVNLLYGGAVIAIANVLTYVSYGLSYMEFVRKISVTWFAPMLQLLNRVGFHPTMKNTGDDYYCIKYTFRGTNTIVVYVIAAAVIYFISYKIYKHRDLENAGSFIAIPKLKPVFRWGLGSLGGLILSIVAASLLLGLRISIGVPAIMMLAVVLGIIAFLLLEMIIRKNFKIFSKALFKEIIAFGAFVVVVFGGITVYGNVQENYIPKLADIDSACIAIDFDINLEGKDVEKILETQKILMAQKKDYFKKRYDDSGYITISYTLKNGEKVNRVYHRTDDFNPHKQCKAIMAEENKPQNITNAIMQCDTTDITFINGSAEQYNDKYVDVLNERFNGKVAADIFEAVKKDVEAGVMQEYNLQGMLGGVDKDTSYMYNLMLNFTVPKGNRVEKSWNGYDATWYEDLLDILGVTKEYSDFGDARSDGIETYSVNIRFGENCTNLIAVLKENGLISSKEPLLTLSCKIKCDKG</sequence>
<accession>A0A3E4YFT8</accession>
<evidence type="ECO:0000256" key="1">
    <source>
        <dbReference type="SAM" id="Phobius"/>
    </source>
</evidence>
<protein>
    <submittedName>
        <fullName evidence="2">Uncharacterized protein</fullName>
    </submittedName>
</protein>
<feature type="transmembrane region" description="Helical" evidence="1">
    <location>
        <begin position="147"/>
        <end position="171"/>
    </location>
</feature>
<name>A0A3E4YFT8_9FIRM</name>
<feature type="transmembrane region" description="Helical" evidence="1">
    <location>
        <begin position="295"/>
        <end position="317"/>
    </location>
</feature>
<dbReference type="EMBL" id="QSTP01000002">
    <property type="protein sequence ID" value="RGM73381.1"/>
    <property type="molecule type" value="Genomic_DNA"/>
</dbReference>
<reference evidence="2 3" key="1">
    <citation type="submission" date="2018-08" db="EMBL/GenBank/DDBJ databases">
        <title>A genome reference for cultivated species of the human gut microbiota.</title>
        <authorList>
            <person name="Zou Y."/>
            <person name="Xue W."/>
            <person name="Luo G."/>
        </authorList>
    </citation>
    <scope>NUCLEOTIDE SEQUENCE [LARGE SCALE GENOMIC DNA]</scope>
    <source>
        <strain evidence="2 3">OM07-13</strain>
    </source>
</reference>
<feature type="transmembrane region" description="Helical" evidence="1">
    <location>
        <begin position="257"/>
        <end position="275"/>
    </location>
</feature>
<comment type="caution">
    <text evidence="2">The sequence shown here is derived from an EMBL/GenBank/DDBJ whole genome shotgun (WGS) entry which is preliminary data.</text>
</comment>
<feature type="transmembrane region" description="Helical" evidence="1">
    <location>
        <begin position="72"/>
        <end position="91"/>
    </location>
</feature>
<feature type="transmembrane region" description="Helical" evidence="1">
    <location>
        <begin position="323"/>
        <end position="346"/>
    </location>
</feature>
<evidence type="ECO:0000313" key="3">
    <source>
        <dbReference type="Proteomes" id="UP000260758"/>
    </source>
</evidence>
<keyword evidence="1" id="KW-0812">Transmembrane</keyword>
<organism evidence="2 3">
    <name type="scientific">Agathobacter rectalis</name>
    <dbReference type="NCBI Taxonomy" id="39491"/>
    <lineage>
        <taxon>Bacteria</taxon>
        <taxon>Bacillati</taxon>
        <taxon>Bacillota</taxon>
        <taxon>Clostridia</taxon>
        <taxon>Lachnospirales</taxon>
        <taxon>Lachnospiraceae</taxon>
        <taxon>Agathobacter</taxon>
    </lineage>
</organism>